<name>A0A1R2AT11_9CILI</name>
<organism evidence="3 4">
    <name type="scientific">Stentor coeruleus</name>
    <dbReference type="NCBI Taxonomy" id="5963"/>
    <lineage>
        <taxon>Eukaryota</taxon>
        <taxon>Sar</taxon>
        <taxon>Alveolata</taxon>
        <taxon>Ciliophora</taxon>
        <taxon>Postciliodesmatophora</taxon>
        <taxon>Heterotrichea</taxon>
        <taxon>Heterotrichida</taxon>
        <taxon>Stentoridae</taxon>
        <taxon>Stentor</taxon>
    </lineage>
</organism>
<keyword evidence="1" id="KW-0175">Coiled coil</keyword>
<dbReference type="Proteomes" id="UP000187209">
    <property type="component" value="Unassembled WGS sequence"/>
</dbReference>
<keyword evidence="4" id="KW-1185">Reference proteome</keyword>
<comment type="caution">
    <text evidence="3">The sequence shown here is derived from an EMBL/GenBank/DDBJ whole genome shotgun (WGS) entry which is preliminary data.</text>
</comment>
<gene>
    <name evidence="3" type="ORF">SteCoe_35124</name>
</gene>
<protein>
    <submittedName>
        <fullName evidence="3">Uncharacterized protein</fullName>
    </submittedName>
</protein>
<dbReference type="EMBL" id="MPUH01001459">
    <property type="protein sequence ID" value="OMJ67659.1"/>
    <property type="molecule type" value="Genomic_DNA"/>
</dbReference>
<feature type="region of interest" description="Disordered" evidence="2">
    <location>
        <begin position="38"/>
        <end position="59"/>
    </location>
</feature>
<dbReference type="AlphaFoldDB" id="A0A1R2AT11"/>
<feature type="coiled-coil region" evidence="1">
    <location>
        <begin position="217"/>
        <end position="398"/>
    </location>
</feature>
<feature type="compositionally biased region" description="Basic and acidic residues" evidence="2">
    <location>
        <begin position="164"/>
        <end position="181"/>
    </location>
</feature>
<sequence>MLKKSESVSTELKFVKTKKNPDYTVKTNTLVLPHLPSSGFQASTSRHGKIEARKLSTSRHKAQRIKANYSESPNSINSLAQNSIVSDLPVASKIDKNGLSLEVKKVRAGILTNGNTKILEEIKTMRHFNDKEESSGVIFFPLDTTETLKLPENNKKLLTNEAYDNEKTQEPQKKKDLDTHSFEKTKKYSEEKQKVKISQFDIVKKYKNLEEIYTKDTNMLKKKLEKKKYKLEMLKKEHSNFVNKYEDVNEKYKITLKELEETEAKNKSLMGEFQNKITEMTEKLITKEMELMHTTNSIQKIKHDKKKNEELQREYQEKTKSMLEANDSLKLELTSLKNLYQVLQSDLIAEKQKSALFDNTRLELISTKEAYSNLEENLKVSQQNLEFVSSNYREIQQKFSAFQEKALETENALKSTIDKINLSPGNIQFNGSIERSRSRKFSSISKGSNDSGQTDNFARLINKITKLEEKNLGLQQEVMKINQDLAYYKRILDEKNTFLAVMEKKIETQAEDCEDKAFNNCVGDILKYFKEYKQRLKRDADWGMCASCKSKSQKLGEFCSKKSISKNLCNTLSKCFECDTYKKVLGLKGIREVIMAFKNEYKSKSGQETRIE</sequence>
<reference evidence="3 4" key="1">
    <citation type="submission" date="2016-11" db="EMBL/GenBank/DDBJ databases">
        <title>The macronuclear genome of Stentor coeruleus: a giant cell with tiny introns.</title>
        <authorList>
            <person name="Slabodnick M."/>
            <person name="Ruby J.G."/>
            <person name="Reiff S.B."/>
            <person name="Swart E.C."/>
            <person name="Gosai S."/>
            <person name="Prabakaran S."/>
            <person name="Witkowska E."/>
            <person name="Larue G.E."/>
            <person name="Fisher S."/>
            <person name="Freeman R.M."/>
            <person name="Gunawardena J."/>
            <person name="Chu W."/>
            <person name="Stover N.A."/>
            <person name="Gregory B.D."/>
            <person name="Nowacki M."/>
            <person name="Derisi J."/>
            <person name="Roy S.W."/>
            <person name="Marshall W.F."/>
            <person name="Sood P."/>
        </authorList>
    </citation>
    <scope>NUCLEOTIDE SEQUENCE [LARGE SCALE GENOMIC DNA]</scope>
    <source>
        <strain evidence="3">WM001</strain>
    </source>
</reference>
<evidence type="ECO:0000313" key="4">
    <source>
        <dbReference type="Proteomes" id="UP000187209"/>
    </source>
</evidence>
<proteinExistence type="predicted"/>
<evidence type="ECO:0000256" key="1">
    <source>
        <dbReference type="SAM" id="Coils"/>
    </source>
</evidence>
<evidence type="ECO:0000313" key="3">
    <source>
        <dbReference type="EMBL" id="OMJ67659.1"/>
    </source>
</evidence>
<feature type="region of interest" description="Disordered" evidence="2">
    <location>
        <begin position="159"/>
        <end position="181"/>
    </location>
</feature>
<accession>A0A1R2AT11</accession>
<feature type="coiled-coil region" evidence="1">
    <location>
        <begin position="457"/>
        <end position="484"/>
    </location>
</feature>
<evidence type="ECO:0000256" key="2">
    <source>
        <dbReference type="SAM" id="MobiDB-lite"/>
    </source>
</evidence>